<evidence type="ECO:0000313" key="3">
    <source>
        <dbReference type="EMBL" id="KAA9408824.1"/>
    </source>
</evidence>
<accession>A0A5J5LGP7</accession>
<sequence>MARGLPAVWSTALGLIFGVVGIYLYVGQSTHPSLFGAPFILFGLFIIIIGAYVHFVAAPEPPSIQQDETIIETRSPTQKVAFLKIAVSLPILLVAIYLLFFTLVPYVYPIVTLLLGLYLLSSGLLTYWKNTLTTYYVTTERVIKAYRFISLIQQEVPLNKVRGVEERRSFTETLVGLGNIRIASGGGGGTLEVVVKNIENSTDFADEIRNLL</sequence>
<name>A0A5J5LGP7_HALHI</name>
<proteinExistence type="predicted"/>
<evidence type="ECO:0000259" key="2">
    <source>
        <dbReference type="Pfam" id="PF03703"/>
    </source>
</evidence>
<keyword evidence="1" id="KW-0472">Membrane</keyword>
<dbReference type="Pfam" id="PF03703">
    <property type="entry name" value="bPH_2"/>
    <property type="match status" value="1"/>
</dbReference>
<feature type="domain" description="YdbS-like PH" evidence="2">
    <location>
        <begin position="133"/>
        <end position="207"/>
    </location>
</feature>
<feature type="transmembrane region" description="Helical" evidence="1">
    <location>
        <begin position="80"/>
        <end position="100"/>
    </location>
</feature>
<organism evidence="3 4">
    <name type="scientific">Haloarcula hispanica</name>
    <dbReference type="NCBI Taxonomy" id="51589"/>
    <lineage>
        <taxon>Archaea</taxon>
        <taxon>Methanobacteriati</taxon>
        <taxon>Methanobacteriota</taxon>
        <taxon>Stenosarchaea group</taxon>
        <taxon>Halobacteria</taxon>
        <taxon>Halobacteriales</taxon>
        <taxon>Haloarculaceae</taxon>
        <taxon>Haloarcula</taxon>
    </lineage>
</organism>
<feature type="transmembrane region" description="Helical" evidence="1">
    <location>
        <begin position="38"/>
        <end position="59"/>
    </location>
</feature>
<dbReference type="RefSeq" id="WP_151102883.1">
    <property type="nucleotide sequence ID" value="NZ_RQWK01000001.1"/>
</dbReference>
<gene>
    <name evidence="3" type="ORF">EGO51_03155</name>
</gene>
<feature type="transmembrane region" description="Helical" evidence="1">
    <location>
        <begin position="7"/>
        <end position="26"/>
    </location>
</feature>
<reference evidence="3 4" key="1">
    <citation type="submission" date="2018-11" db="EMBL/GenBank/DDBJ databases">
        <title>Genomic analysis of Haloarcula hispanica CBA1121.</title>
        <authorList>
            <person name="Kim Y.B."/>
            <person name="Roh S.W."/>
        </authorList>
    </citation>
    <scope>NUCLEOTIDE SEQUENCE [LARGE SCALE GENOMIC DNA]</scope>
    <source>
        <strain evidence="3 4">CBA1121</strain>
    </source>
</reference>
<dbReference type="InterPro" id="IPR005182">
    <property type="entry name" value="YdbS-like_PH"/>
</dbReference>
<dbReference type="Proteomes" id="UP000326244">
    <property type="component" value="Unassembled WGS sequence"/>
</dbReference>
<keyword evidence="1" id="KW-0812">Transmembrane</keyword>
<feature type="transmembrane region" description="Helical" evidence="1">
    <location>
        <begin position="106"/>
        <end position="128"/>
    </location>
</feature>
<evidence type="ECO:0000313" key="4">
    <source>
        <dbReference type="Proteomes" id="UP000326244"/>
    </source>
</evidence>
<comment type="caution">
    <text evidence="3">The sequence shown here is derived from an EMBL/GenBank/DDBJ whole genome shotgun (WGS) entry which is preliminary data.</text>
</comment>
<dbReference type="EMBL" id="RQWK01000001">
    <property type="protein sequence ID" value="KAA9408824.1"/>
    <property type="molecule type" value="Genomic_DNA"/>
</dbReference>
<evidence type="ECO:0000256" key="1">
    <source>
        <dbReference type="SAM" id="Phobius"/>
    </source>
</evidence>
<dbReference type="AlphaFoldDB" id="A0A5J5LGP7"/>
<keyword evidence="1" id="KW-1133">Transmembrane helix</keyword>
<protein>
    <submittedName>
        <fullName evidence="3">PH domain-containing protein</fullName>
    </submittedName>
</protein>